<dbReference type="EMBL" id="FQVN01000009">
    <property type="protein sequence ID" value="SHG46031.1"/>
    <property type="molecule type" value="Genomic_DNA"/>
</dbReference>
<evidence type="ECO:0008006" key="5">
    <source>
        <dbReference type="Google" id="ProtNLM"/>
    </source>
</evidence>
<organism evidence="3 4">
    <name type="scientific">Streptoalloteichus hindustanus</name>
    <dbReference type="NCBI Taxonomy" id="2017"/>
    <lineage>
        <taxon>Bacteria</taxon>
        <taxon>Bacillati</taxon>
        <taxon>Actinomycetota</taxon>
        <taxon>Actinomycetes</taxon>
        <taxon>Pseudonocardiales</taxon>
        <taxon>Pseudonocardiaceae</taxon>
        <taxon>Streptoalloteichus</taxon>
    </lineage>
</organism>
<evidence type="ECO:0000313" key="4">
    <source>
        <dbReference type="Proteomes" id="UP000184501"/>
    </source>
</evidence>
<sequence>MAPVRGRVRRLRDAAALPAVLLTALATALTLTGCASTIAGAPRAAEGVSPTTKPSRPSAERSTPPSGGAEPSSGPLVGDVVADECLLTAADVSALTGKTYLDGQNVTVQKDGKENKSCFYTKDGDFAPSGRIDVYKVNGLTLQEALERVAKNTPNSKKIQGIGRGAVLEPDKDGAPRATLWVASDNHLSLLWIADSTPAEASWIDAGNKLATKAG</sequence>
<proteinExistence type="predicted"/>
<keyword evidence="2" id="KW-0732">Signal</keyword>
<accession>A0A1M5JZQ0</accession>
<dbReference type="PROSITE" id="PS51257">
    <property type="entry name" value="PROKAR_LIPOPROTEIN"/>
    <property type="match status" value="1"/>
</dbReference>
<dbReference type="STRING" id="2017.SAMN05444320_10993"/>
<dbReference type="Proteomes" id="UP000184501">
    <property type="component" value="Unassembled WGS sequence"/>
</dbReference>
<evidence type="ECO:0000256" key="2">
    <source>
        <dbReference type="SAM" id="SignalP"/>
    </source>
</evidence>
<gene>
    <name evidence="3" type="ORF">SAMN05444320_10993</name>
</gene>
<evidence type="ECO:0000313" key="3">
    <source>
        <dbReference type="EMBL" id="SHG46031.1"/>
    </source>
</evidence>
<keyword evidence="4" id="KW-1185">Reference proteome</keyword>
<protein>
    <recommendedName>
        <fullName evidence="5">DUF3558 domain-containing protein</fullName>
    </recommendedName>
</protein>
<dbReference type="AlphaFoldDB" id="A0A1M5JZQ0"/>
<reference evidence="3 4" key="1">
    <citation type="submission" date="2016-11" db="EMBL/GenBank/DDBJ databases">
        <authorList>
            <person name="Jaros S."/>
            <person name="Januszkiewicz K."/>
            <person name="Wedrychowicz H."/>
        </authorList>
    </citation>
    <scope>NUCLEOTIDE SEQUENCE [LARGE SCALE GENOMIC DNA]</scope>
    <source>
        <strain evidence="3 4">DSM 44523</strain>
    </source>
</reference>
<evidence type="ECO:0000256" key="1">
    <source>
        <dbReference type="SAM" id="MobiDB-lite"/>
    </source>
</evidence>
<feature type="signal peptide" evidence="2">
    <location>
        <begin position="1"/>
        <end position="28"/>
    </location>
</feature>
<name>A0A1M5JZQ0_STRHI</name>
<feature type="chain" id="PRO_5039674666" description="DUF3558 domain-containing protein" evidence="2">
    <location>
        <begin position="29"/>
        <end position="215"/>
    </location>
</feature>
<feature type="region of interest" description="Disordered" evidence="1">
    <location>
        <begin position="42"/>
        <end position="75"/>
    </location>
</feature>
<feature type="compositionally biased region" description="Low complexity" evidence="1">
    <location>
        <begin position="62"/>
        <end position="75"/>
    </location>
</feature>